<accession>A0A0P7ZP41</accession>
<dbReference type="EMBL" id="LJZR01000114">
    <property type="protein sequence ID" value="KPQ31276.1"/>
    <property type="molecule type" value="Genomic_DNA"/>
</dbReference>
<evidence type="ECO:0000313" key="1">
    <source>
        <dbReference type="EMBL" id="KPQ31276.1"/>
    </source>
</evidence>
<evidence type="ECO:0008006" key="3">
    <source>
        <dbReference type="Google" id="ProtNLM"/>
    </source>
</evidence>
<protein>
    <recommendedName>
        <fullName evidence="3">ISKra4 family transposase</fullName>
    </recommendedName>
</protein>
<dbReference type="Proteomes" id="UP000050465">
    <property type="component" value="Unassembled WGS sequence"/>
</dbReference>
<name>A0A0P7ZP41_9CYAN</name>
<organism evidence="1 2">
    <name type="scientific">Phormidesmis priestleyi Ana</name>
    <dbReference type="NCBI Taxonomy" id="1666911"/>
    <lineage>
        <taxon>Bacteria</taxon>
        <taxon>Bacillati</taxon>
        <taxon>Cyanobacteriota</taxon>
        <taxon>Cyanophyceae</taxon>
        <taxon>Leptolyngbyales</taxon>
        <taxon>Leptolyngbyaceae</taxon>
        <taxon>Phormidesmis</taxon>
    </lineage>
</organism>
<proteinExistence type="predicted"/>
<comment type="caution">
    <text evidence="1">The sequence shown here is derived from an EMBL/GenBank/DDBJ whole genome shotgun (WGS) entry which is preliminary data.</text>
</comment>
<feature type="non-terminal residue" evidence="1">
    <location>
        <position position="145"/>
    </location>
</feature>
<gene>
    <name evidence="1" type="ORF">HLUCCA11_24125</name>
</gene>
<dbReference type="AlphaFoldDB" id="A0A0P7ZP41"/>
<sequence>MLLSANESYERAAQDIEMLTGRSVSHSTQQRLVHRQPLPLPEAENLVEELSVDGGKIRLRTPLGQPCHWRDYKAVKLHEQLIGASYRDNESLIDWTNQQPLAATLTCLGDGHDGIWNIVSEIGSKDQRREILDWYHLMENLAKVG</sequence>
<reference evidence="1 2" key="1">
    <citation type="submission" date="2015-09" db="EMBL/GenBank/DDBJ databases">
        <title>Identification and resolution of microdiversity through metagenomic sequencing of parallel consortia.</title>
        <authorList>
            <person name="Nelson W.C."/>
            <person name="Romine M.F."/>
            <person name="Lindemann S.R."/>
        </authorList>
    </citation>
    <scope>NUCLEOTIDE SEQUENCE [LARGE SCALE GENOMIC DNA]</scope>
    <source>
        <strain evidence="1">Ana</strain>
    </source>
</reference>
<evidence type="ECO:0000313" key="2">
    <source>
        <dbReference type="Proteomes" id="UP000050465"/>
    </source>
</evidence>